<gene>
    <name evidence="2" type="ORF">Vau01_122070</name>
</gene>
<sequence length="95" mass="9330">MKEQAIGLVPSAGPVSGRRVSEARWPTRAGTPRAGGPCGRARPGAAVATAVLAPRVPGAPGAAEAVPASAWMTVPVAEGAAARQEAPEQASGRAP</sequence>
<organism evidence="2 3">
    <name type="scientific">Virgisporangium aurantiacum</name>
    <dbReference type="NCBI Taxonomy" id="175570"/>
    <lineage>
        <taxon>Bacteria</taxon>
        <taxon>Bacillati</taxon>
        <taxon>Actinomycetota</taxon>
        <taxon>Actinomycetes</taxon>
        <taxon>Micromonosporales</taxon>
        <taxon>Micromonosporaceae</taxon>
        <taxon>Virgisporangium</taxon>
    </lineage>
</organism>
<feature type="compositionally biased region" description="Low complexity" evidence="1">
    <location>
        <begin position="28"/>
        <end position="42"/>
    </location>
</feature>
<feature type="region of interest" description="Disordered" evidence="1">
    <location>
        <begin position="1"/>
        <end position="42"/>
    </location>
</feature>
<proteinExistence type="predicted"/>
<dbReference type="AlphaFoldDB" id="A0A8J4E7L8"/>
<reference evidence="2" key="1">
    <citation type="submission" date="2021-01" db="EMBL/GenBank/DDBJ databases">
        <title>Whole genome shotgun sequence of Virgisporangium aurantiacum NBRC 16421.</title>
        <authorList>
            <person name="Komaki H."/>
            <person name="Tamura T."/>
        </authorList>
    </citation>
    <scope>NUCLEOTIDE SEQUENCE</scope>
    <source>
        <strain evidence="2">NBRC 16421</strain>
    </source>
</reference>
<accession>A0A8J4E7L8</accession>
<dbReference type="EMBL" id="BOPG01000125">
    <property type="protein sequence ID" value="GIJ64691.1"/>
    <property type="molecule type" value="Genomic_DNA"/>
</dbReference>
<evidence type="ECO:0000256" key="1">
    <source>
        <dbReference type="SAM" id="MobiDB-lite"/>
    </source>
</evidence>
<name>A0A8J4E7L8_9ACTN</name>
<protein>
    <submittedName>
        <fullName evidence="2">Uncharacterized protein</fullName>
    </submittedName>
</protein>
<keyword evidence="3" id="KW-1185">Reference proteome</keyword>
<evidence type="ECO:0000313" key="3">
    <source>
        <dbReference type="Proteomes" id="UP000612585"/>
    </source>
</evidence>
<evidence type="ECO:0000313" key="2">
    <source>
        <dbReference type="EMBL" id="GIJ64691.1"/>
    </source>
</evidence>
<dbReference type="Proteomes" id="UP000612585">
    <property type="component" value="Unassembled WGS sequence"/>
</dbReference>
<comment type="caution">
    <text evidence="2">The sequence shown here is derived from an EMBL/GenBank/DDBJ whole genome shotgun (WGS) entry which is preliminary data.</text>
</comment>